<evidence type="ECO:0000313" key="3">
    <source>
        <dbReference type="Proteomes" id="UP000502259"/>
    </source>
</evidence>
<dbReference type="InterPro" id="IPR002514">
    <property type="entry name" value="Transposase_8"/>
</dbReference>
<dbReference type="EMBL" id="AP022843">
    <property type="protein sequence ID" value="BCB07218.1"/>
    <property type="molecule type" value="Genomic_DNA"/>
</dbReference>
<dbReference type="GO" id="GO:0004803">
    <property type="term" value="F:transposase activity"/>
    <property type="evidence" value="ECO:0007669"/>
    <property type="project" value="InterPro"/>
</dbReference>
<dbReference type="PANTHER" id="PTHR33609:SF1">
    <property type="entry name" value="TRANSPOSASE"/>
    <property type="match status" value="1"/>
</dbReference>
<dbReference type="InterPro" id="IPR009057">
    <property type="entry name" value="Homeodomain-like_sf"/>
</dbReference>
<evidence type="ECO:0008006" key="4">
    <source>
        <dbReference type="Google" id="ProtNLM"/>
    </source>
</evidence>
<name>A0A6F8U0Z9_9GAMM</name>
<evidence type="ECO:0000313" key="2">
    <source>
        <dbReference type="EMBL" id="BCB07218.1"/>
    </source>
</evidence>
<keyword evidence="3" id="KW-1185">Reference proteome</keyword>
<dbReference type="PANTHER" id="PTHR33609">
    <property type="entry name" value="LOW CALCIUM RESPONSE LOCUS PROTEIN S"/>
    <property type="match status" value="1"/>
</dbReference>
<dbReference type="InterPro" id="IPR052546">
    <property type="entry name" value="Transposase_8_domain"/>
</dbReference>
<dbReference type="SUPFAM" id="SSF46689">
    <property type="entry name" value="Homeodomain-like"/>
    <property type="match status" value="1"/>
</dbReference>
<dbReference type="Proteomes" id="UP000502259">
    <property type="component" value="Chromosome"/>
</dbReference>
<evidence type="ECO:0000256" key="1">
    <source>
        <dbReference type="ARBA" id="ARBA00009964"/>
    </source>
</evidence>
<proteinExistence type="inferred from homology"/>
<reference evidence="2 3" key="1">
    <citation type="submission" date="2020-03" db="EMBL/GenBank/DDBJ databases">
        <title>Complete Genome Sequence of Halomonas hydrothermalis Strain Slthf2, Halophilic Bacterium Isolated from Deep-Sea Hydrothermal-Vent Environments.</title>
        <authorList>
            <person name="Takeyama N."/>
            <person name="Huang M."/>
            <person name="Sato K."/>
            <person name="Galipon J."/>
            <person name="Arakawa K."/>
        </authorList>
    </citation>
    <scope>NUCLEOTIDE SEQUENCE [LARGE SCALE GENOMIC DNA]</scope>
    <source>
        <strain evidence="2 3">Slthf2</strain>
    </source>
</reference>
<dbReference type="Pfam" id="PF01527">
    <property type="entry name" value="HTH_Tnp_1"/>
    <property type="match status" value="1"/>
</dbReference>
<accession>A0A6F8U0Z9</accession>
<dbReference type="GO" id="GO:0003677">
    <property type="term" value="F:DNA binding"/>
    <property type="evidence" value="ECO:0007669"/>
    <property type="project" value="InterPro"/>
</dbReference>
<dbReference type="GO" id="GO:0006313">
    <property type="term" value="P:DNA transposition"/>
    <property type="evidence" value="ECO:0007669"/>
    <property type="project" value="InterPro"/>
</dbReference>
<sequence>MKRNRRNEEQIISILKANERGVSVAERAWQNGVAEQLFYRWKAKYSGMEVLEANRLRELETEKTRMKKLLAAR</sequence>
<gene>
    <name evidence="2" type="ORF">HHSLTHF2_11080</name>
</gene>
<dbReference type="AlphaFoldDB" id="A0A6F8U0Z9"/>
<protein>
    <recommendedName>
        <fullName evidence="4">Transposase</fullName>
    </recommendedName>
</protein>
<dbReference type="RefSeq" id="WP_172420304.1">
    <property type="nucleotide sequence ID" value="NZ_AP022843.1"/>
</dbReference>
<comment type="similarity">
    <text evidence="1">Belongs to the transposase 8 family.</text>
</comment>
<organism evidence="2 3">
    <name type="scientific">Halomonas hydrothermalis</name>
    <dbReference type="NCBI Taxonomy" id="115561"/>
    <lineage>
        <taxon>Bacteria</taxon>
        <taxon>Pseudomonadati</taxon>
        <taxon>Pseudomonadota</taxon>
        <taxon>Gammaproteobacteria</taxon>
        <taxon>Oceanospirillales</taxon>
        <taxon>Halomonadaceae</taxon>
        <taxon>Halomonas</taxon>
    </lineage>
</organism>